<dbReference type="GO" id="GO:0022857">
    <property type="term" value="F:transmembrane transporter activity"/>
    <property type="evidence" value="ECO:0007669"/>
    <property type="project" value="InterPro"/>
</dbReference>
<sequence>MLDEPFTGLDTPVRDELRRELRRLQQGTAPTTVIITHDPEEAALLADETLIVAGGQLLQAGDQRDVFAHPATPEAARLLGIRNLHPGRIADPHTIEVDGTRITVATTDLPAGTPVTRCIRPEDIRLTDTGGHPATILDTVHLGAITELRAALPTGHELSIAVTTQAMPPTTGGCRIHLPPEAITVWPAPPDDTRPTPASNTAPSRAN</sequence>
<dbReference type="InterPro" id="IPR027417">
    <property type="entry name" value="P-loop_NTPase"/>
</dbReference>
<keyword evidence="5" id="KW-1185">Reference proteome</keyword>
<evidence type="ECO:0000259" key="3">
    <source>
        <dbReference type="Pfam" id="PF08402"/>
    </source>
</evidence>
<evidence type="ECO:0000256" key="1">
    <source>
        <dbReference type="ARBA" id="ARBA00022448"/>
    </source>
</evidence>
<evidence type="ECO:0000313" key="4">
    <source>
        <dbReference type="EMBL" id="TJZ93218.1"/>
    </source>
</evidence>
<dbReference type="InterPro" id="IPR008995">
    <property type="entry name" value="Mo/tungstate-bd_C_term_dom"/>
</dbReference>
<name>A0A4V5MVR7_9ACTN</name>
<feature type="region of interest" description="Disordered" evidence="2">
    <location>
        <begin position="185"/>
        <end position="207"/>
    </location>
</feature>
<dbReference type="InterPro" id="IPR050093">
    <property type="entry name" value="ABC_SmlMolc_Importer"/>
</dbReference>
<dbReference type="AlphaFoldDB" id="A0A4V5MVR7"/>
<dbReference type="EMBL" id="SUMC01000256">
    <property type="protein sequence ID" value="TJZ93218.1"/>
    <property type="molecule type" value="Genomic_DNA"/>
</dbReference>
<dbReference type="SUPFAM" id="SSF50331">
    <property type="entry name" value="MOP-like"/>
    <property type="match status" value="1"/>
</dbReference>
<evidence type="ECO:0000313" key="5">
    <source>
        <dbReference type="Proteomes" id="UP000305778"/>
    </source>
</evidence>
<feature type="domain" description="Transport-associated OB type 2" evidence="3">
    <location>
        <begin position="118"/>
        <end position="182"/>
    </location>
</feature>
<evidence type="ECO:0000256" key="2">
    <source>
        <dbReference type="SAM" id="MobiDB-lite"/>
    </source>
</evidence>
<organism evidence="4 5">
    <name type="scientific">Actinacidiphila oryziradicis</name>
    <dbReference type="NCBI Taxonomy" id="2571141"/>
    <lineage>
        <taxon>Bacteria</taxon>
        <taxon>Bacillati</taxon>
        <taxon>Actinomycetota</taxon>
        <taxon>Actinomycetes</taxon>
        <taxon>Kitasatosporales</taxon>
        <taxon>Streptomycetaceae</taxon>
        <taxon>Actinacidiphila</taxon>
    </lineage>
</organism>
<dbReference type="Proteomes" id="UP000305778">
    <property type="component" value="Unassembled WGS sequence"/>
</dbReference>
<reference evidence="4 5" key="1">
    <citation type="submission" date="2019-04" db="EMBL/GenBank/DDBJ databases">
        <title>Streptomyces oryziradicis sp. nov., a novel actinomycete isolated from rhizosphere soil of rice (Oryza sativa L.).</title>
        <authorList>
            <person name="Li C."/>
        </authorList>
    </citation>
    <scope>NUCLEOTIDE SEQUENCE [LARGE SCALE GENOMIC DNA]</scope>
    <source>
        <strain evidence="4 5">NEAU-C40</strain>
    </source>
</reference>
<dbReference type="InterPro" id="IPR013611">
    <property type="entry name" value="Transp-assoc_OB_typ2"/>
</dbReference>
<accession>A0A4V5MVR7</accession>
<dbReference type="OrthoDB" id="9112331at2"/>
<protein>
    <submittedName>
        <fullName evidence="4">TOBE domain-containing protein</fullName>
    </submittedName>
</protein>
<dbReference type="PANTHER" id="PTHR42781:SF4">
    <property type="entry name" value="SPERMIDINE_PUTRESCINE IMPORT ATP-BINDING PROTEIN POTA"/>
    <property type="match status" value="1"/>
</dbReference>
<dbReference type="Pfam" id="PF08402">
    <property type="entry name" value="TOBE_2"/>
    <property type="match status" value="1"/>
</dbReference>
<gene>
    <name evidence="4" type="ORF">FCI23_54545</name>
</gene>
<comment type="caution">
    <text evidence="4">The sequence shown here is derived from an EMBL/GenBank/DDBJ whole genome shotgun (WGS) entry which is preliminary data.</text>
</comment>
<dbReference type="GO" id="GO:0005524">
    <property type="term" value="F:ATP binding"/>
    <property type="evidence" value="ECO:0007669"/>
    <property type="project" value="InterPro"/>
</dbReference>
<dbReference type="GO" id="GO:0043190">
    <property type="term" value="C:ATP-binding cassette (ABC) transporter complex"/>
    <property type="evidence" value="ECO:0007669"/>
    <property type="project" value="InterPro"/>
</dbReference>
<dbReference type="Gene3D" id="3.40.50.300">
    <property type="entry name" value="P-loop containing nucleotide triphosphate hydrolases"/>
    <property type="match status" value="1"/>
</dbReference>
<dbReference type="SUPFAM" id="SSF52540">
    <property type="entry name" value="P-loop containing nucleoside triphosphate hydrolases"/>
    <property type="match status" value="1"/>
</dbReference>
<proteinExistence type="predicted"/>
<dbReference type="PANTHER" id="PTHR42781">
    <property type="entry name" value="SPERMIDINE/PUTRESCINE IMPORT ATP-BINDING PROTEIN POTA"/>
    <property type="match status" value="1"/>
</dbReference>
<keyword evidence="1" id="KW-0813">Transport</keyword>